<evidence type="ECO:0000256" key="1">
    <source>
        <dbReference type="ARBA" id="ARBA00022737"/>
    </source>
</evidence>
<dbReference type="GO" id="GO:0070531">
    <property type="term" value="C:BRCA1-A complex"/>
    <property type="evidence" value="ECO:0007669"/>
    <property type="project" value="TreeGrafter"/>
</dbReference>
<keyword evidence="5" id="KW-1185">Reference proteome</keyword>
<protein>
    <submittedName>
        <fullName evidence="4">Uncharacterized protein</fullName>
    </submittedName>
</protein>
<proteinExistence type="predicted"/>
<dbReference type="Proteomes" id="UP000887567">
    <property type="component" value="Unplaced"/>
</dbReference>
<dbReference type="GO" id="GO:0031436">
    <property type="term" value="C:BRCA1-BARD1 complex"/>
    <property type="evidence" value="ECO:0007669"/>
    <property type="project" value="TreeGrafter"/>
</dbReference>
<dbReference type="SUPFAM" id="SSF48403">
    <property type="entry name" value="Ankyrin repeat"/>
    <property type="match status" value="1"/>
</dbReference>
<dbReference type="PROSITE" id="PS50297">
    <property type="entry name" value="ANK_REP_REGION"/>
    <property type="match status" value="2"/>
</dbReference>
<dbReference type="RefSeq" id="XP_020894958.1">
    <property type="nucleotide sequence ID" value="XM_021039299.2"/>
</dbReference>
<accession>A0A913WVZ9</accession>
<dbReference type="GeneID" id="110233960"/>
<feature type="repeat" description="ANK" evidence="3">
    <location>
        <begin position="43"/>
        <end position="75"/>
    </location>
</feature>
<dbReference type="GO" id="GO:0004842">
    <property type="term" value="F:ubiquitin-protein transferase activity"/>
    <property type="evidence" value="ECO:0007669"/>
    <property type="project" value="TreeGrafter"/>
</dbReference>
<dbReference type="PROSITE" id="PS50088">
    <property type="entry name" value="ANK_REPEAT"/>
    <property type="match status" value="2"/>
</dbReference>
<dbReference type="GO" id="GO:0085020">
    <property type="term" value="P:protein K6-linked ubiquitination"/>
    <property type="evidence" value="ECO:0007669"/>
    <property type="project" value="TreeGrafter"/>
</dbReference>
<dbReference type="EnsemblMetazoa" id="XM_021039299.2">
    <property type="protein sequence ID" value="XP_020894958.1"/>
    <property type="gene ID" value="LOC110233960"/>
</dbReference>
<dbReference type="Gene3D" id="1.25.40.20">
    <property type="entry name" value="Ankyrin repeat-containing domain"/>
    <property type="match status" value="1"/>
</dbReference>
<evidence type="ECO:0000313" key="5">
    <source>
        <dbReference type="Proteomes" id="UP000887567"/>
    </source>
</evidence>
<name>A0A913WVZ9_EXADI</name>
<dbReference type="PANTHER" id="PTHR24171">
    <property type="entry name" value="ANKYRIN REPEAT DOMAIN-CONTAINING PROTEIN 39-RELATED"/>
    <property type="match status" value="1"/>
</dbReference>
<dbReference type="OMA" id="AEHENFC"/>
<dbReference type="PRINTS" id="PR01415">
    <property type="entry name" value="ANKYRIN"/>
</dbReference>
<dbReference type="InterPro" id="IPR036770">
    <property type="entry name" value="Ankyrin_rpt-contain_sf"/>
</dbReference>
<dbReference type="KEGG" id="epa:110233960"/>
<sequence>MSGHHFKFAEHENFCSALKNGYLPTVQDHLSKPGSEVNMNVDAGRNPLHIATEAGRTNIMHYLLRNGANPLAEDDTGETPLFIAISSGNKEIVKILLDYGADPTGRSPDDETYVEISKENPEIQDMIKKAIKEW</sequence>
<evidence type="ECO:0000313" key="4">
    <source>
        <dbReference type="EnsemblMetazoa" id="XP_020894958.1"/>
    </source>
</evidence>
<keyword evidence="2 3" id="KW-0040">ANK repeat</keyword>
<evidence type="ECO:0000256" key="3">
    <source>
        <dbReference type="PROSITE-ProRule" id="PRU00023"/>
    </source>
</evidence>
<dbReference type="SMART" id="SM00248">
    <property type="entry name" value="ANK"/>
    <property type="match status" value="2"/>
</dbReference>
<feature type="repeat" description="ANK" evidence="3">
    <location>
        <begin position="76"/>
        <end position="108"/>
    </location>
</feature>
<keyword evidence="1" id="KW-0677">Repeat</keyword>
<reference evidence="4" key="1">
    <citation type="submission" date="2022-11" db="UniProtKB">
        <authorList>
            <consortium name="EnsemblMetazoa"/>
        </authorList>
    </citation>
    <scope>IDENTIFICATION</scope>
</reference>
<dbReference type="InterPro" id="IPR002110">
    <property type="entry name" value="Ankyrin_rpt"/>
</dbReference>
<organism evidence="4 5">
    <name type="scientific">Exaiptasia diaphana</name>
    <name type="common">Tropical sea anemone</name>
    <name type="synonym">Aiptasia pulchella</name>
    <dbReference type="NCBI Taxonomy" id="2652724"/>
    <lineage>
        <taxon>Eukaryota</taxon>
        <taxon>Metazoa</taxon>
        <taxon>Cnidaria</taxon>
        <taxon>Anthozoa</taxon>
        <taxon>Hexacorallia</taxon>
        <taxon>Actiniaria</taxon>
        <taxon>Aiptasiidae</taxon>
        <taxon>Exaiptasia</taxon>
    </lineage>
</organism>
<dbReference type="Pfam" id="PF12796">
    <property type="entry name" value="Ank_2"/>
    <property type="match status" value="1"/>
</dbReference>
<dbReference type="AlphaFoldDB" id="A0A913WVZ9"/>
<dbReference type="OrthoDB" id="5946465at2759"/>
<dbReference type="PANTHER" id="PTHR24171:SF8">
    <property type="entry name" value="BRCA1-ASSOCIATED RING DOMAIN PROTEIN 1"/>
    <property type="match status" value="1"/>
</dbReference>
<evidence type="ECO:0000256" key="2">
    <source>
        <dbReference type="ARBA" id="ARBA00023043"/>
    </source>
</evidence>